<protein>
    <recommendedName>
        <fullName evidence="1">Damage-control phosphatase ARMT1-like metal-binding domain-containing protein</fullName>
    </recommendedName>
</protein>
<dbReference type="AlphaFoldDB" id="F0QSW9"/>
<dbReference type="Pfam" id="PF01937">
    <property type="entry name" value="ARMT1-like_dom"/>
    <property type="match status" value="1"/>
</dbReference>
<dbReference type="GeneID" id="10287826"/>
<dbReference type="eggNOG" id="arCOG04410">
    <property type="taxonomic scope" value="Archaea"/>
</dbReference>
<dbReference type="OrthoDB" id="359165at2157"/>
<dbReference type="PIRSF" id="PIRSF006593">
    <property type="entry name" value="UCP006593"/>
    <property type="match status" value="1"/>
</dbReference>
<dbReference type="HOGENOM" id="CLU_071520_1_0_2"/>
<feature type="domain" description="Damage-control phosphatase ARMT1-like metal-binding" evidence="1">
    <location>
        <begin position="7"/>
        <end position="269"/>
    </location>
</feature>
<dbReference type="InterPro" id="IPR014444">
    <property type="entry name" value="PH1575-like"/>
</dbReference>
<evidence type="ECO:0000313" key="3">
    <source>
        <dbReference type="Proteomes" id="UP000007485"/>
    </source>
</evidence>
<dbReference type="InterPro" id="IPR002791">
    <property type="entry name" value="ARMT1-like_metal-bd"/>
</dbReference>
<dbReference type="KEGG" id="vmo:VMUT_0174"/>
<dbReference type="RefSeq" id="WP_013603554.1">
    <property type="nucleotide sequence ID" value="NC_015151.1"/>
</dbReference>
<organism evidence="2 3">
    <name type="scientific">Vulcanisaeta moutnovskia (strain 768-28)</name>
    <dbReference type="NCBI Taxonomy" id="985053"/>
    <lineage>
        <taxon>Archaea</taxon>
        <taxon>Thermoproteota</taxon>
        <taxon>Thermoprotei</taxon>
        <taxon>Thermoproteales</taxon>
        <taxon>Thermoproteaceae</taxon>
        <taxon>Vulcanisaeta</taxon>
    </lineage>
</organism>
<dbReference type="EMBL" id="CP002529">
    <property type="protein sequence ID" value="ADY00390.1"/>
    <property type="molecule type" value="Genomic_DNA"/>
</dbReference>
<proteinExistence type="predicted"/>
<accession>F0QSW9</accession>
<evidence type="ECO:0000259" key="1">
    <source>
        <dbReference type="Pfam" id="PF01937"/>
    </source>
</evidence>
<dbReference type="STRING" id="985053.VMUT_0174"/>
<keyword evidence="3" id="KW-1185">Reference proteome</keyword>
<dbReference type="Proteomes" id="UP000007485">
    <property type="component" value="Chromosome"/>
</dbReference>
<gene>
    <name evidence="2" type="ordered locus">VMUT_0174</name>
</gene>
<dbReference type="Gene3D" id="3.40.50.10880">
    <property type="entry name" value="Uncharacterised protein PF01937, DUF89, domain 3"/>
    <property type="match status" value="1"/>
</dbReference>
<sequence>MLYIETPECILCALESRIQEAKKYGVNDLNTYTHITVHTSSLIPRGRTPLFIESFELITRILNNDDPHADEKKELEDTASLILPRIINDVGNDIVRYLEVAAAANSVDVPMRDYQFDIDDFVNKILEEAVWINTSKDVLRELLSGLRDVGYVVDNSGEFQVDALLIRRLLDMGVRVTVYARGLPYEVDVTADYVSKVLGDRVRVVSTGNRYPVFYNRGLWHDLGAHDLIISKGVGNFEAYLESELKLRVLFLLRAKCGPMIRLLKVPKNSPVVYLRDDK</sequence>
<name>F0QSW9_VULM7</name>
<dbReference type="SUPFAM" id="SSF111321">
    <property type="entry name" value="AF1104-like"/>
    <property type="match status" value="1"/>
</dbReference>
<evidence type="ECO:0000313" key="2">
    <source>
        <dbReference type="EMBL" id="ADY00390.1"/>
    </source>
</evidence>
<reference evidence="2 3" key="1">
    <citation type="journal article" date="2011" name="J. Bacteriol.">
        <title>Complete genome sequence of 'Vulcanisaeta moutnovskia' strain 768-28, a novel member of the hyperthermophilic crenarchaeal genus vulcanisaeta.</title>
        <authorList>
            <person name="Gumerov V.M."/>
            <person name="Mardanov A.V."/>
            <person name="Beletsky A.V."/>
            <person name="Prokofeva M.I."/>
            <person name="Bonch-Osmolovskaya E.A."/>
            <person name="Ravin N.V."/>
            <person name="Skryabin K.G."/>
        </authorList>
    </citation>
    <scope>NUCLEOTIDE SEQUENCE [LARGE SCALE GENOMIC DNA]</scope>
    <source>
        <strain evidence="2 3">768-28</strain>
    </source>
</reference>
<dbReference type="InterPro" id="IPR036075">
    <property type="entry name" value="ARMT-1-like_metal-bd_sf"/>
</dbReference>